<keyword evidence="3" id="KW-0479">Metal-binding</keyword>
<dbReference type="AlphaFoldDB" id="A0A939JSC3"/>
<dbReference type="GO" id="GO:0009712">
    <property type="term" value="P:catechol-containing compound metabolic process"/>
    <property type="evidence" value="ECO:0007669"/>
    <property type="project" value="InterPro"/>
</dbReference>
<comment type="caution">
    <text evidence="8">The sequence shown here is derived from an EMBL/GenBank/DDBJ whole genome shotgun (WGS) entry which is preliminary data.</text>
</comment>
<evidence type="ECO:0000256" key="5">
    <source>
        <dbReference type="ARBA" id="ARBA00023002"/>
    </source>
</evidence>
<dbReference type="Proteomes" id="UP000664781">
    <property type="component" value="Unassembled WGS sequence"/>
</dbReference>
<evidence type="ECO:0000256" key="1">
    <source>
        <dbReference type="ARBA" id="ARBA00001965"/>
    </source>
</evidence>
<evidence type="ECO:0000313" key="8">
    <source>
        <dbReference type="EMBL" id="MBO0654524.1"/>
    </source>
</evidence>
<dbReference type="SUPFAM" id="SSF49482">
    <property type="entry name" value="Aromatic compound dioxygenase"/>
    <property type="match status" value="1"/>
</dbReference>
<feature type="domain" description="Intradiol ring-cleavage dioxygenases" evidence="7">
    <location>
        <begin position="129"/>
        <end position="157"/>
    </location>
</feature>
<dbReference type="InterPro" id="IPR050770">
    <property type="entry name" value="Intradiol_RC_Dioxygenase"/>
</dbReference>
<keyword evidence="6" id="KW-0408">Iron</keyword>
<comment type="similarity">
    <text evidence="2">Belongs to the intradiol ring-cleavage dioxygenase family.</text>
</comment>
<proteinExistence type="inferred from homology"/>
<dbReference type="PANTHER" id="PTHR33711:SF7">
    <property type="entry name" value="INTRADIOL RING-CLEAVAGE DIOXYGENASES DOMAIN-CONTAINING PROTEIN-RELATED"/>
    <property type="match status" value="1"/>
</dbReference>
<sequence>MTFADEDDITESAARRWATARPGRAAEVMSALVRHLHAFAREVRLTEDELTAAADWLAAAGHACDGERQEFVLASDVLGLSRLVVQLDDRLRDGATPATLMGPFHIDGSPTVPYGHDMSGGAPGEPLFLTGTVTDTDGKPLTDVVLDVWHADADGAYTSRIPESDEVRLRAKYRTRQDGTFCVRTIVPRAYSIPMDGPVGALVRTTDIDPHHAPHIHCLVDHPGHEKLVTILYQQDSEFLDSNVVFATRPELITAFTRHPPGPAPDGSTLDRPFRHATYDFVLQPRADGRR</sequence>
<evidence type="ECO:0000313" key="9">
    <source>
        <dbReference type="Proteomes" id="UP000664781"/>
    </source>
</evidence>
<dbReference type="EMBL" id="JAFMOF010000002">
    <property type="protein sequence ID" value="MBO0654524.1"/>
    <property type="molecule type" value="Genomic_DNA"/>
</dbReference>
<organism evidence="8 9">
    <name type="scientific">Streptomyces triculaminicus</name>
    <dbReference type="NCBI Taxonomy" id="2816232"/>
    <lineage>
        <taxon>Bacteria</taxon>
        <taxon>Bacillati</taxon>
        <taxon>Actinomycetota</taxon>
        <taxon>Actinomycetes</taxon>
        <taxon>Kitasatosporales</taxon>
        <taxon>Streptomycetaceae</taxon>
        <taxon>Streptomyces</taxon>
    </lineage>
</organism>
<dbReference type="Gene3D" id="2.60.130.10">
    <property type="entry name" value="Aromatic compound dioxygenase"/>
    <property type="match status" value="1"/>
</dbReference>
<dbReference type="PANTHER" id="PTHR33711">
    <property type="entry name" value="DIOXYGENASE, PUTATIVE (AFU_ORTHOLOGUE AFUA_2G02910)-RELATED"/>
    <property type="match status" value="1"/>
</dbReference>
<evidence type="ECO:0000259" key="7">
    <source>
        <dbReference type="PROSITE" id="PS00083"/>
    </source>
</evidence>
<gene>
    <name evidence="8" type="ORF">J1792_17565</name>
</gene>
<keyword evidence="9" id="KW-1185">Reference proteome</keyword>
<dbReference type="PROSITE" id="PS00083">
    <property type="entry name" value="INTRADIOL_DIOXYGENAS"/>
    <property type="match status" value="1"/>
</dbReference>
<evidence type="ECO:0000256" key="4">
    <source>
        <dbReference type="ARBA" id="ARBA00022964"/>
    </source>
</evidence>
<reference evidence="8" key="1">
    <citation type="submission" date="2021-03" db="EMBL/GenBank/DDBJ databases">
        <title>Streptomyces strains.</title>
        <authorList>
            <person name="Lund M.B."/>
            <person name="Toerring T."/>
        </authorList>
    </citation>
    <scope>NUCLEOTIDE SEQUENCE</scope>
    <source>
        <strain evidence="8">JCM 4242</strain>
    </source>
</reference>
<keyword evidence="4" id="KW-0223">Dioxygenase</keyword>
<dbReference type="InterPro" id="IPR000627">
    <property type="entry name" value="Intradiol_dOase_C"/>
</dbReference>
<dbReference type="GO" id="GO:0018576">
    <property type="term" value="F:catechol 1,2-dioxygenase activity"/>
    <property type="evidence" value="ECO:0007669"/>
    <property type="project" value="InterPro"/>
</dbReference>
<accession>A0A939JSC3</accession>
<evidence type="ECO:0000256" key="2">
    <source>
        <dbReference type="ARBA" id="ARBA00007825"/>
    </source>
</evidence>
<dbReference type="InterPro" id="IPR007535">
    <property type="entry name" value="Catechol_dOase_N"/>
</dbReference>
<dbReference type="GO" id="GO:0008199">
    <property type="term" value="F:ferric iron binding"/>
    <property type="evidence" value="ECO:0007669"/>
    <property type="project" value="InterPro"/>
</dbReference>
<evidence type="ECO:0000256" key="6">
    <source>
        <dbReference type="ARBA" id="ARBA00023004"/>
    </source>
</evidence>
<dbReference type="Pfam" id="PF04444">
    <property type="entry name" value="Dioxygenase_N"/>
    <property type="match status" value="1"/>
</dbReference>
<protein>
    <submittedName>
        <fullName evidence="8">Catechol 1,2-dioxygenase</fullName>
    </submittedName>
</protein>
<name>A0A939JSC3_9ACTN</name>
<comment type="cofactor">
    <cofactor evidence="1">
        <name>Fe(3+)</name>
        <dbReference type="ChEBI" id="CHEBI:29034"/>
    </cofactor>
</comment>
<dbReference type="Pfam" id="PF00775">
    <property type="entry name" value="Dioxygenase_C"/>
    <property type="match status" value="1"/>
</dbReference>
<dbReference type="InterPro" id="IPR015889">
    <property type="entry name" value="Intradiol_dOase_core"/>
</dbReference>
<evidence type="ECO:0000256" key="3">
    <source>
        <dbReference type="ARBA" id="ARBA00022723"/>
    </source>
</evidence>
<keyword evidence="5" id="KW-0560">Oxidoreductase</keyword>